<evidence type="ECO:0000256" key="1">
    <source>
        <dbReference type="SAM" id="MobiDB-lite"/>
    </source>
</evidence>
<dbReference type="AlphaFoldDB" id="A0A2M8LPJ1"/>
<proteinExistence type="predicted"/>
<reference evidence="2 3" key="1">
    <citation type="submission" date="2017-11" db="EMBL/GenBank/DDBJ databases">
        <title>Streptomyces carmine sp. nov., a novel actinomycete isolated from Sophora alopecuroides in Xinjiang, China.</title>
        <authorList>
            <person name="Wang Y."/>
            <person name="Luo X."/>
            <person name="Wan C."/>
            <person name="Zhang L."/>
        </authorList>
    </citation>
    <scope>NUCLEOTIDE SEQUENCE [LARGE SCALE GENOMIC DNA]</scope>
    <source>
        <strain evidence="2 3">TRM SA0054</strain>
    </source>
</reference>
<name>A0A2M8LPJ1_9ACTN</name>
<feature type="region of interest" description="Disordered" evidence="1">
    <location>
        <begin position="1"/>
        <end position="109"/>
    </location>
</feature>
<accession>A0A2M8LPJ1</accession>
<dbReference type="EMBL" id="PGGW01000071">
    <property type="protein sequence ID" value="PJE93883.1"/>
    <property type="molecule type" value="Genomic_DNA"/>
</dbReference>
<keyword evidence="3" id="KW-1185">Reference proteome</keyword>
<organism evidence="2 3">
    <name type="scientific">Streptomyces carminius</name>
    <dbReference type="NCBI Taxonomy" id="2665496"/>
    <lineage>
        <taxon>Bacteria</taxon>
        <taxon>Bacillati</taxon>
        <taxon>Actinomycetota</taxon>
        <taxon>Actinomycetes</taxon>
        <taxon>Kitasatosporales</taxon>
        <taxon>Streptomycetaceae</taxon>
        <taxon>Streptomyces</taxon>
    </lineage>
</organism>
<feature type="compositionally biased region" description="Low complexity" evidence="1">
    <location>
        <begin position="56"/>
        <end position="65"/>
    </location>
</feature>
<protein>
    <submittedName>
        <fullName evidence="2">Uncharacterized protein</fullName>
    </submittedName>
</protein>
<feature type="compositionally biased region" description="Gly residues" evidence="1">
    <location>
        <begin position="16"/>
        <end position="33"/>
    </location>
</feature>
<dbReference type="Proteomes" id="UP000230407">
    <property type="component" value="Unassembled WGS sequence"/>
</dbReference>
<evidence type="ECO:0000313" key="3">
    <source>
        <dbReference type="Proteomes" id="UP000230407"/>
    </source>
</evidence>
<feature type="compositionally biased region" description="Low complexity" evidence="1">
    <location>
        <begin position="87"/>
        <end position="96"/>
    </location>
</feature>
<feature type="compositionally biased region" description="Basic residues" evidence="1">
    <location>
        <begin position="66"/>
        <end position="82"/>
    </location>
</feature>
<evidence type="ECO:0000313" key="2">
    <source>
        <dbReference type="EMBL" id="PJE93883.1"/>
    </source>
</evidence>
<gene>
    <name evidence="2" type="ORF">CUT44_32350</name>
</gene>
<sequence>MAGRGGGARPRRPGECRGGPGGGRRPPGAGLPGRGRHQVPGTAGVPGGPDADLRAARPPWTAVRAARTRRAGFRRRPGRRPGRRPETAAAQRAGVPGRPGPPGAGTPVTATGVAVVAAPGGPRPGAVSRAAGYGAGPRGVTHRFAVRYGAWDSMWTPRSGGCGASSCTGPAWS</sequence>
<comment type="caution">
    <text evidence="2">The sequence shown here is derived from an EMBL/GenBank/DDBJ whole genome shotgun (WGS) entry which is preliminary data.</text>
</comment>